<accession>A0A8H4W4A2</accession>
<dbReference type="Pfam" id="PF12796">
    <property type="entry name" value="Ank_2"/>
    <property type="match status" value="1"/>
</dbReference>
<comment type="caution">
    <text evidence="4">The sequence shown here is derived from an EMBL/GenBank/DDBJ whole genome shotgun (WGS) entry which is preliminary data.</text>
</comment>
<organism evidence="4 5">
    <name type="scientific">Cudoniella acicularis</name>
    <dbReference type="NCBI Taxonomy" id="354080"/>
    <lineage>
        <taxon>Eukaryota</taxon>
        <taxon>Fungi</taxon>
        <taxon>Dikarya</taxon>
        <taxon>Ascomycota</taxon>
        <taxon>Pezizomycotina</taxon>
        <taxon>Leotiomycetes</taxon>
        <taxon>Helotiales</taxon>
        <taxon>Tricladiaceae</taxon>
        <taxon>Cudoniella</taxon>
    </lineage>
</organism>
<feature type="repeat" description="ANK" evidence="3">
    <location>
        <begin position="213"/>
        <end position="245"/>
    </location>
</feature>
<dbReference type="SUPFAM" id="SSF48403">
    <property type="entry name" value="Ankyrin repeat"/>
    <property type="match status" value="1"/>
</dbReference>
<keyword evidence="1" id="KW-0677">Repeat</keyword>
<dbReference type="PANTHER" id="PTHR24173:SF16">
    <property type="entry name" value="ANKYRIN REPEAT DOMAIN-CONTAINING PROTEIN 24"/>
    <property type="match status" value="1"/>
</dbReference>
<evidence type="ECO:0000256" key="3">
    <source>
        <dbReference type="PROSITE-ProRule" id="PRU00023"/>
    </source>
</evidence>
<dbReference type="AlphaFoldDB" id="A0A8H4W4A2"/>
<dbReference type="PROSITE" id="PS50088">
    <property type="entry name" value="ANK_REPEAT"/>
    <property type="match status" value="1"/>
</dbReference>
<dbReference type="EMBL" id="JAAMPI010000552">
    <property type="protein sequence ID" value="KAF4630419.1"/>
    <property type="molecule type" value="Genomic_DNA"/>
</dbReference>
<dbReference type="InterPro" id="IPR002110">
    <property type="entry name" value="Ankyrin_rpt"/>
</dbReference>
<proteinExistence type="predicted"/>
<dbReference type="InterPro" id="IPR036770">
    <property type="entry name" value="Ankyrin_rpt-contain_sf"/>
</dbReference>
<reference evidence="4 5" key="1">
    <citation type="submission" date="2020-03" db="EMBL/GenBank/DDBJ databases">
        <title>Draft Genome Sequence of Cudoniella acicularis.</title>
        <authorList>
            <person name="Buettner E."/>
            <person name="Kellner H."/>
        </authorList>
    </citation>
    <scope>NUCLEOTIDE SEQUENCE [LARGE SCALE GENOMIC DNA]</scope>
    <source>
        <strain evidence="4 5">DSM 108380</strain>
    </source>
</reference>
<evidence type="ECO:0000256" key="2">
    <source>
        <dbReference type="ARBA" id="ARBA00023043"/>
    </source>
</evidence>
<dbReference type="PROSITE" id="PS50297">
    <property type="entry name" value="ANK_REP_REGION"/>
    <property type="match status" value="1"/>
</dbReference>
<evidence type="ECO:0000313" key="5">
    <source>
        <dbReference type="Proteomes" id="UP000566819"/>
    </source>
</evidence>
<evidence type="ECO:0000256" key="1">
    <source>
        <dbReference type="ARBA" id="ARBA00022737"/>
    </source>
</evidence>
<dbReference type="Gene3D" id="1.25.40.20">
    <property type="entry name" value="Ankyrin repeat-containing domain"/>
    <property type="match status" value="1"/>
</dbReference>
<name>A0A8H4W4A2_9HELO</name>
<dbReference type="SUPFAM" id="SSF140860">
    <property type="entry name" value="Pseudo ankyrin repeat-like"/>
    <property type="match status" value="1"/>
</dbReference>
<protein>
    <submittedName>
        <fullName evidence="4">Uncharacterized protein</fullName>
    </submittedName>
</protein>
<sequence>MSAWHSDLIAIQEAMAKQESKSYFQLPLLEIFIAIAFVQSHLDLLSYLLKLTSPPSTSIFDKVYSTSYGRSGQRCAPGLDNAAGWLIVLDAGWMHPPFPTEELIYHAISDSDSQCAISILQRIDAISIKSFPIQSLFREATWEVTKWAVSQLLASGKEIDSGAIRAAATMSVNGPAAIKILLDAGVDVNAKSFSLLGTFDKDAIILGERAGPSGETALMIACRYGTRETVEALLRGGARRRLRDDFGKSAWDRAKEAGRSDIMELLENFTRKSEGRDT</sequence>
<dbReference type="OrthoDB" id="3555103at2759"/>
<keyword evidence="2 3" id="KW-0040">ANK repeat</keyword>
<keyword evidence="5" id="KW-1185">Reference proteome</keyword>
<gene>
    <name evidence="4" type="ORF">G7Y89_g7722</name>
</gene>
<dbReference type="PANTHER" id="PTHR24173">
    <property type="entry name" value="ANKYRIN REPEAT CONTAINING"/>
    <property type="match status" value="1"/>
</dbReference>
<evidence type="ECO:0000313" key="4">
    <source>
        <dbReference type="EMBL" id="KAF4630419.1"/>
    </source>
</evidence>
<dbReference type="Proteomes" id="UP000566819">
    <property type="component" value="Unassembled WGS sequence"/>
</dbReference>